<evidence type="ECO:0000313" key="2">
    <source>
        <dbReference type="EMBL" id="RKN83201.1"/>
    </source>
</evidence>
<dbReference type="Gene3D" id="3.40.50.720">
    <property type="entry name" value="NAD(P)-binding Rossmann-like Domain"/>
    <property type="match status" value="1"/>
</dbReference>
<keyword evidence="3" id="KW-1185">Reference proteome</keyword>
<dbReference type="PANTHER" id="PTHR48079">
    <property type="entry name" value="PROTEIN YEEZ"/>
    <property type="match status" value="1"/>
</dbReference>
<name>A0A3B0CE02_9FLAO</name>
<sequence>MVLVTGGTGMVGAHLLLHLLQKNIPIKAIRRPNSNLQSVKKVFTYYTENADNLFQQIKWIEADLNDIPALETAFKDVAYVYHVAALISFDPGDYKRLYKTNTKGTANIVNLCIEKGIKKLCYVSTIGTIGKSPEGAMATEENEWSEQEVNVYALTKYQAEMEVWRGSQEGLPVVILNPGVIIGPGFWDNGTGDLFTTANKGYKYYPPGGTGFISIHDVIHIMVTLMNSEISDERFIAVAKNLTFKEILQQMTEALGRRKPKKELKPWQLEIGRWFDWLKNLFTGQGRRITRNAIQSLKHRELYSSEKIKIQLNLNFEPLDDTIKFCCAKFKEENP</sequence>
<organism evidence="2 3">
    <name type="scientific">Ulvibacterium marinum</name>
    <dbReference type="NCBI Taxonomy" id="2419782"/>
    <lineage>
        <taxon>Bacteria</taxon>
        <taxon>Pseudomonadati</taxon>
        <taxon>Bacteroidota</taxon>
        <taxon>Flavobacteriia</taxon>
        <taxon>Flavobacteriales</taxon>
        <taxon>Flavobacteriaceae</taxon>
        <taxon>Ulvibacterium</taxon>
    </lineage>
</organism>
<dbReference type="GO" id="GO:0005737">
    <property type="term" value="C:cytoplasm"/>
    <property type="evidence" value="ECO:0007669"/>
    <property type="project" value="TreeGrafter"/>
</dbReference>
<gene>
    <name evidence="2" type="ORF">D7Z94_05030</name>
</gene>
<dbReference type="InterPro" id="IPR051783">
    <property type="entry name" value="NAD(P)-dependent_oxidoreduct"/>
</dbReference>
<comment type="caution">
    <text evidence="2">The sequence shown here is derived from an EMBL/GenBank/DDBJ whole genome shotgun (WGS) entry which is preliminary data.</text>
</comment>
<dbReference type="Pfam" id="PF01370">
    <property type="entry name" value="Epimerase"/>
    <property type="match status" value="1"/>
</dbReference>
<dbReference type="PANTHER" id="PTHR48079:SF6">
    <property type="entry name" value="NAD(P)-BINDING DOMAIN-CONTAINING PROTEIN-RELATED"/>
    <property type="match status" value="1"/>
</dbReference>
<dbReference type="OrthoDB" id="596910at2"/>
<dbReference type="InterPro" id="IPR001509">
    <property type="entry name" value="Epimerase_deHydtase"/>
</dbReference>
<feature type="domain" description="NAD-dependent epimerase/dehydratase" evidence="1">
    <location>
        <begin position="2"/>
        <end position="190"/>
    </location>
</feature>
<dbReference type="AlphaFoldDB" id="A0A3B0CE02"/>
<dbReference type="EMBL" id="RBCJ01000001">
    <property type="protein sequence ID" value="RKN83201.1"/>
    <property type="molecule type" value="Genomic_DNA"/>
</dbReference>
<evidence type="ECO:0000259" key="1">
    <source>
        <dbReference type="Pfam" id="PF01370"/>
    </source>
</evidence>
<dbReference type="SUPFAM" id="SSF51735">
    <property type="entry name" value="NAD(P)-binding Rossmann-fold domains"/>
    <property type="match status" value="1"/>
</dbReference>
<accession>A0A3B0CE02</accession>
<evidence type="ECO:0000313" key="3">
    <source>
        <dbReference type="Proteomes" id="UP000276603"/>
    </source>
</evidence>
<proteinExistence type="predicted"/>
<dbReference type="InterPro" id="IPR036291">
    <property type="entry name" value="NAD(P)-bd_dom_sf"/>
</dbReference>
<dbReference type="Proteomes" id="UP000276603">
    <property type="component" value="Unassembled WGS sequence"/>
</dbReference>
<reference evidence="2 3" key="1">
    <citation type="submission" date="2018-10" db="EMBL/GenBank/DDBJ databases">
        <title>Ulvibacterium marinum gen. nov., sp. nov., a novel marine bacterium of the family Flavobacteriaceae, isolated from a culture of the green alga Ulva prolifera.</title>
        <authorList>
            <person name="Zhang Z."/>
        </authorList>
    </citation>
    <scope>NUCLEOTIDE SEQUENCE [LARGE SCALE GENOMIC DNA]</scope>
    <source>
        <strain evidence="2 3">CCMM003</strain>
    </source>
</reference>
<protein>
    <submittedName>
        <fullName evidence="2">NAD-dependent epimerase/dehydratase family protein</fullName>
    </submittedName>
</protein>
<dbReference type="RefSeq" id="WP_120710408.1">
    <property type="nucleotide sequence ID" value="NZ_CANMKH010000006.1"/>
</dbReference>
<dbReference type="GO" id="GO:0004029">
    <property type="term" value="F:aldehyde dehydrogenase (NAD+) activity"/>
    <property type="evidence" value="ECO:0007669"/>
    <property type="project" value="TreeGrafter"/>
</dbReference>